<feature type="transmembrane region" description="Helical" evidence="1">
    <location>
        <begin position="159"/>
        <end position="179"/>
    </location>
</feature>
<gene>
    <name evidence="2" type="ORF">L6773_15640</name>
</gene>
<organism evidence="2 3">
    <name type="scientific">Rhodohalobacter sulfatireducens</name>
    <dbReference type="NCBI Taxonomy" id="2911366"/>
    <lineage>
        <taxon>Bacteria</taxon>
        <taxon>Pseudomonadati</taxon>
        <taxon>Balneolota</taxon>
        <taxon>Balneolia</taxon>
        <taxon>Balneolales</taxon>
        <taxon>Balneolaceae</taxon>
        <taxon>Rhodohalobacter</taxon>
    </lineage>
</organism>
<accession>A0ABS9KGQ6</accession>
<evidence type="ECO:0000313" key="3">
    <source>
        <dbReference type="Proteomes" id="UP001165366"/>
    </source>
</evidence>
<evidence type="ECO:0008006" key="4">
    <source>
        <dbReference type="Google" id="ProtNLM"/>
    </source>
</evidence>
<evidence type="ECO:0000313" key="2">
    <source>
        <dbReference type="EMBL" id="MCG2590010.1"/>
    </source>
</evidence>
<feature type="transmembrane region" description="Helical" evidence="1">
    <location>
        <begin position="12"/>
        <end position="33"/>
    </location>
</feature>
<feature type="transmembrane region" description="Helical" evidence="1">
    <location>
        <begin position="99"/>
        <end position="118"/>
    </location>
</feature>
<feature type="transmembrane region" description="Helical" evidence="1">
    <location>
        <begin position="224"/>
        <end position="242"/>
    </location>
</feature>
<comment type="caution">
    <text evidence="2">The sequence shown here is derived from an EMBL/GenBank/DDBJ whole genome shotgun (WGS) entry which is preliminary data.</text>
</comment>
<feature type="transmembrane region" description="Helical" evidence="1">
    <location>
        <begin position="251"/>
        <end position="270"/>
    </location>
</feature>
<dbReference type="RefSeq" id="WP_237855367.1">
    <property type="nucleotide sequence ID" value="NZ_JAKLWS010000024.1"/>
</dbReference>
<feature type="transmembrane region" description="Helical" evidence="1">
    <location>
        <begin position="130"/>
        <end position="153"/>
    </location>
</feature>
<dbReference type="Proteomes" id="UP001165366">
    <property type="component" value="Unassembled WGS sequence"/>
</dbReference>
<keyword evidence="1" id="KW-0472">Membrane</keyword>
<evidence type="ECO:0000256" key="1">
    <source>
        <dbReference type="SAM" id="Phobius"/>
    </source>
</evidence>
<keyword evidence="3" id="KW-1185">Reference proteome</keyword>
<proteinExistence type="predicted"/>
<dbReference type="EMBL" id="JAKLWS010000024">
    <property type="protein sequence ID" value="MCG2590010.1"/>
    <property type="molecule type" value="Genomic_DNA"/>
</dbReference>
<protein>
    <recommendedName>
        <fullName evidence="4">Prenyltransferase</fullName>
    </recommendedName>
</protein>
<feature type="transmembrane region" description="Helical" evidence="1">
    <location>
        <begin position="77"/>
        <end position="93"/>
    </location>
</feature>
<feature type="transmembrane region" description="Helical" evidence="1">
    <location>
        <begin position="39"/>
        <end position="57"/>
    </location>
</feature>
<sequence length="271" mass="31065">MLRQTTKRLFDFYLNSSIHVALAVSAFAAITMINLRLEIDLYLLFFIFFSTIIGYNITKYTGSHQSPEAGTEPRQSILIFSILSTLPLLYFMFTQPLSIIIISALMGLITISYSWPFLWRRSNLRDITSLKIFVIAFVWSVVTVILPVLPGALTFDINLIIEFVQRFIFVLVLTLPFDIRDARFDTYQLATIPQVIGIKRSRVFGVFLLSIVVLFEFLKTPLLIDQALILAGISILTAFFVMRSVVKQTQYYASFWVESIPIIWCGLLILF</sequence>
<reference evidence="2" key="1">
    <citation type="submission" date="2022-01" db="EMBL/GenBank/DDBJ databases">
        <authorList>
            <person name="Wang Y."/>
        </authorList>
    </citation>
    <scope>NUCLEOTIDE SEQUENCE</scope>
    <source>
        <strain evidence="2">WB101</strain>
    </source>
</reference>
<name>A0ABS9KGQ6_9BACT</name>
<keyword evidence="1" id="KW-1133">Transmembrane helix</keyword>
<keyword evidence="1" id="KW-0812">Transmembrane</keyword>
<reference evidence="2" key="2">
    <citation type="submission" date="2024-05" db="EMBL/GenBank/DDBJ databases">
        <title>Rhodohalobacter halophilus gen. nov., sp. nov., a moderately halophilic member of the family Balneolaceae.</title>
        <authorList>
            <person name="Xia J."/>
        </authorList>
    </citation>
    <scope>NUCLEOTIDE SEQUENCE</scope>
    <source>
        <strain evidence="2">WB101</strain>
    </source>
</reference>
<feature type="transmembrane region" description="Helical" evidence="1">
    <location>
        <begin position="200"/>
        <end position="218"/>
    </location>
</feature>